<protein>
    <submittedName>
        <fullName evidence="2">Uncharacterized protein</fullName>
    </submittedName>
</protein>
<keyword evidence="1" id="KW-1133">Transmembrane helix</keyword>
<sequence>MSQSSTVKNTPRIIFDDYFDETSGKLSMPAAVLYAMGACFVVLAFVHMWRLSMVKSWPHATFAAGLLLDGVGAIAAASVPRASAYLGILAHFLYHCTLAVLILQWIKSMQNRFGGKVKVAKGMAYLVITMTVIWMVGAIVLLARLRMELFEDPSDARHASIVPMGFLVATTVIAFIVSLWMWLICPKAPEAVGCGEKRRQIGMVAVALLLLGAFIGIRYLNPTVITFVSTLVLGIITVVPVYTLSGHALSPGHLECYTKSELSS</sequence>
<keyword evidence="3" id="KW-1185">Reference proteome</keyword>
<feature type="transmembrane region" description="Helical" evidence="1">
    <location>
        <begin position="165"/>
        <end position="185"/>
    </location>
</feature>
<feature type="transmembrane region" description="Helical" evidence="1">
    <location>
        <begin position="201"/>
        <end position="219"/>
    </location>
</feature>
<reference evidence="3" key="1">
    <citation type="journal article" date="2018" name="Nat. Microbiol.">
        <title>Leveraging single-cell genomics to expand the fungal tree of life.</title>
        <authorList>
            <person name="Ahrendt S.R."/>
            <person name="Quandt C.A."/>
            <person name="Ciobanu D."/>
            <person name="Clum A."/>
            <person name="Salamov A."/>
            <person name="Andreopoulos B."/>
            <person name="Cheng J.F."/>
            <person name="Woyke T."/>
            <person name="Pelin A."/>
            <person name="Henrissat B."/>
            <person name="Reynolds N.K."/>
            <person name="Benny G.L."/>
            <person name="Smith M.E."/>
            <person name="James T.Y."/>
            <person name="Grigoriev I.V."/>
        </authorList>
    </citation>
    <scope>NUCLEOTIDE SEQUENCE [LARGE SCALE GENOMIC DNA]</scope>
    <source>
        <strain evidence="3">RSA 1356</strain>
    </source>
</reference>
<proteinExistence type="predicted"/>
<feature type="transmembrane region" description="Helical" evidence="1">
    <location>
        <begin position="84"/>
        <end position="103"/>
    </location>
</feature>
<keyword evidence="1" id="KW-0812">Transmembrane</keyword>
<accession>A0A4P9XLW4</accession>
<dbReference type="Proteomes" id="UP000271241">
    <property type="component" value="Unassembled WGS sequence"/>
</dbReference>
<name>A0A4P9XLW4_9FUNG</name>
<feature type="transmembrane region" description="Helical" evidence="1">
    <location>
        <begin position="26"/>
        <end position="48"/>
    </location>
</feature>
<organism evidence="2 3">
    <name type="scientific">Thamnocephalis sphaerospora</name>
    <dbReference type="NCBI Taxonomy" id="78915"/>
    <lineage>
        <taxon>Eukaryota</taxon>
        <taxon>Fungi</taxon>
        <taxon>Fungi incertae sedis</taxon>
        <taxon>Zoopagomycota</taxon>
        <taxon>Zoopagomycotina</taxon>
        <taxon>Zoopagomycetes</taxon>
        <taxon>Zoopagales</taxon>
        <taxon>Sigmoideomycetaceae</taxon>
        <taxon>Thamnocephalis</taxon>
    </lineage>
</organism>
<evidence type="ECO:0000313" key="3">
    <source>
        <dbReference type="Proteomes" id="UP000271241"/>
    </source>
</evidence>
<feature type="transmembrane region" description="Helical" evidence="1">
    <location>
        <begin position="60"/>
        <end position="78"/>
    </location>
</feature>
<dbReference type="EMBL" id="KZ992811">
    <property type="protein sequence ID" value="RKP06822.1"/>
    <property type="molecule type" value="Genomic_DNA"/>
</dbReference>
<evidence type="ECO:0000313" key="2">
    <source>
        <dbReference type="EMBL" id="RKP06822.1"/>
    </source>
</evidence>
<gene>
    <name evidence="2" type="ORF">THASP1DRAFT_31361</name>
</gene>
<dbReference type="AlphaFoldDB" id="A0A4P9XLW4"/>
<feature type="transmembrane region" description="Helical" evidence="1">
    <location>
        <begin position="124"/>
        <end position="145"/>
    </location>
</feature>
<evidence type="ECO:0000256" key="1">
    <source>
        <dbReference type="SAM" id="Phobius"/>
    </source>
</evidence>
<feature type="transmembrane region" description="Helical" evidence="1">
    <location>
        <begin position="225"/>
        <end position="244"/>
    </location>
</feature>
<keyword evidence="1" id="KW-0472">Membrane</keyword>